<feature type="binding site" evidence="3">
    <location>
        <position position="379"/>
    </location>
    <ligand>
        <name>Zn(2+)</name>
        <dbReference type="ChEBI" id="CHEBI:29105"/>
        <label>2</label>
    </ligand>
</feature>
<feature type="binding site" evidence="3">
    <location>
        <position position="81"/>
    </location>
    <ligand>
        <name>Zn(2+)</name>
        <dbReference type="ChEBI" id="CHEBI:29105"/>
        <label>1</label>
    </ligand>
</feature>
<gene>
    <name evidence="5" type="ORF">SAMN05216454_1442</name>
</gene>
<keyword evidence="3" id="KW-0479">Metal-binding</keyword>
<dbReference type="InterPro" id="IPR036264">
    <property type="entry name" value="Bact_exopeptidase_dim_dom"/>
</dbReference>
<comment type="similarity">
    <text evidence="1">Belongs to the peptidase M20 family.</text>
</comment>
<dbReference type="GO" id="GO:0016813">
    <property type="term" value="F:hydrolase activity, acting on carbon-nitrogen (but not peptide) bonds, in linear amidines"/>
    <property type="evidence" value="ECO:0007669"/>
    <property type="project" value="InterPro"/>
</dbReference>
<dbReference type="NCBIfam" id="NF006771">
    <property type="entry name" value="PRK09290.1-5"/>
    <property type="match status" value="1"/>
</dbReference>
<dbReference type="Pfam" id="PF07687">
    <property type="entry name" value="M20_dimer"/>
    <property type="match status" value="1"/>
</dbReference>
<dbReference type="SUPFAM" id="SSF53187">
    <property type="entry name" value="Zn-dependent exopeptidases"/>
    <property type="match status" value="1"/>
</dbReference>
<keyword evidence="3" id="KW-0862">Zinc</keyword>
<evidence type="ECO:0000313" key="5">
    <source>
        <dbReference type="EMBL" id="SEN96198.1"/>
    </source>
</evidence>
<feature type="binding site" evidence="3">
    <location>
        <position position="190"/>
    </location>
    <ligand>
        <name>Zn(2+)</name>
        <dbReference type="ChEBI" id="CHEBI:29105"/>
        <label>1</label>
    </ligand>
</feature>
<evidence type="ECO:0000259" key="4">
    <source>
        <dbReference type="Pfam" id="PF07687"/>
    </source>
</evidence>
<dbReference type="PANTHER" id="PTHR32494:SF5">
    <property type="entry name" value="ALLANTOATE AMIDOHYDROLASE"/>
    <property type="match status" value="1"/>
</dbReference>
<dbReference type="Pfam" id="PF01546">
    <property type="entry name" value="Peptidase_M20"/>
    <property type="match status" value="1"/>
</dbReference>
<dbReference type="Proteomes" id="UP000199512">
    <property type="component" value="Unassembled WGS sequence"/>
</dbReference>
<dbReference type="Gene3D" id="3.30.70.360">
    <property type="match status" value="1"/>
</dbReference>
<dbReference type="PIRSF" id="PIRSF001235">
    <property type="entry name" value="Amidase_carbamoylase"/>
    <property type="match status" value="1"/>
</dbReference>
<dbReference type="PANTHER" id="PTHR32494">
    <property type="entry name" value="ALLANTOATE DEIMINASE-RELATED"/>
    <property type="match status" value="1"/>
</dbReference>
<dbReference type="RefSeq" id="WP_091976240.1">
    <property type="nucleotide sequence ID" value="NZ_CAUWDX010000076.1"/>
</dbReference>
<dbReference type="STRING" id="215200.SAMN05216454_1442"/>
<proteinExistence type="inferred from homology"/>
<comment type="cofactor">
    <cofactor evidence="3">
        <name>Zn(2+)</name>
        <dbReference type="ChEBI" id="CHEBI:29105"/>
    </cofactor>
    <text evidence="3">Binds 2 Zn(2+) ions per subunit.</text>
</comment>
<dbReference type="OrthoDB" id="9808195at2"/>
<dbReference type="EMBL" id="FODF01000044">
    <property type="protein sequence ID" value="SEN96198.1"/>
    <property type="molecule type" value="Genomic_DNA"/>
</dbReference>
<dbReference type="InterPro" id="IPR010158">
    <property type="entry name" value="Amidase_Cbmase"/>
</dbReference>
<feature type="binding site" evidence="3">
    <location>
        <position position="92"/>
    </location>
    <ligand>
        <name>Zn(2+)</name>
        <dbReference type="ChEBI" id="CHEBI:29105"/>
        <label>2</label>
    </ligand>
</feature>
<dbReference type="GO" id="GO:0046872">
    <property type="term" value="F:metal ion binding"/>
    <property type="evidence" value="ECO:0007669"/>
    <property type="project" value="UniProtKB-KW"/>
</dbReference>
<keyword evidence="2 5" id="KW-0378">Hydrolase</keyword>
<feature type="binding site" evidence="3">
    <location>
        <position position="127"/>
    </location>
    <ligand>
        <name>Zn(2+)</name>
        <dbReference type="ChEBI" id="CHEBI:29105"/>
        <label>2</label>
    </ligand>
</feature>
<evidence type="ECO:0000256" key="2">
    <source>
        <dbReference type="ARBA" id="ARBA00022801"/>
    </source>
</evidence>
<accession>A0A1H8KUW2</accession>
<organism evidence="5 6">
    <name type="scientific">Peptostreptococcus russellii</name>
    <dbReference type="NCBI Taxonomy" id="215200"/>
    <lineage>
        <taxon>Bacteria</taxon>
        <taxon>Bacillati</taxon>
        <taxon>Bacillota</taxon>
        <taxon>Clostridia</taxon>
        <taxon>Peptostreptococcales</taxon>
        <taxon>Peptostreptococcaceae</taxon>
        <taxon>Peptostreptococcus</taxon>
    </lineage>
</organism>
<dbReference type="Gene3D" id="3.40.630.10">
    <property type="entry name" value="Zn peptidases"/>
    <property type="match status" value="1"/>
</dbReference>
<feature type="binding site" evidence="3">
    <location>
        <position position="92"/>
    </location>
    <ligand>
        <name>Zn(2+)</name>
        <dbReference type="ChEBI" id="CHEBI:29105"/>
        <label>1</label>
    </ligand>
</feature>
<name>A0A1H8KUW2_9FIRM</name>
<keyword evidence="6" id="KW-1185">Reference proteome</keyword>
<dbReference type="CDD" id="cd03884">
    <property type="entry name" value="M20_bAS"/>
    <property type="match status" value="1"/>
</dbReference>
<dbReference type="NCBIfam" id="TIGR01879">
    <property type="entry name" value="hydantase"/>
    <property type="match status" value="1"/>
</dbReference>
<dbReference type="AlphaFoldDB" id="A0A1H8KUW2"/>
<evidence type="ECO:0000313" key="6">
    <source>
        <dbReference type="Proteomes" id="UP000199512"/>
    </source>
</evidence>
<reference evidence="5 6" key="1">
    <citation type="submission" date="2016-10" db="EMBL/GenBank/DDBJ databases">
        <authorList>
            <person name="de Groot N.N."/>
        </authorList>
    </citation>
    <scope>NUCLEOTIDE SEQUENCE [LARGE SCALE GENOMIC DNA]</scope>
    <source>
        <strain evidence="5 6">Calf135</strain>
    </source>
</reference>
<evidence type="ECO:0000256" key="1">
    <source>
        <dbReference type="ARBA" id="ARBA00006153"/>
    </source>
</evidence>
<evidence type="ECO:0000256" key="3">
    <source>
        <dbReference type="PIRSR" id="PIRSR001235-1"/>
    </source>
</evidence>
<dbReference type="InterPro" id="IPR011650">
    <property type="entry name" value="Peptidase_M20_dimer"/>
</dbReference>
<sequence length="407" mass="44865">MLKCNMERLEEKILCYSKFGDTGNGGITRLCLSDADIQGRKEFIRRTKELGADIKIDDMGNIYATLEGSDNSLPAIVMGSHADSVVNGGNYDGILGVLTGLEVAETIVKENIPHKHPITIMIWTNEEGARFDPAMMSSGVICGKFKKEDMLASSDIEGVTFGEALAESEFCGNIENRLDPKKCLGMLELHIEQGPVLEQHGVDIGVLEGVVGMVNYEFEFKGQAGHAGTVPMPWRKDALFAAAKALDYLHSELDKLDSKLVYTTGRILCHPNVHTIVPDNVKLTLDARHQDPEVIKQVVKVVENIPKELAKCNVSYKELWARNTVNFNKELVDAVQKSVDALGYSNMRMYSGPGHDAQYVADIMPTTMIFVPSDGGHSHCEIEHTSIENCWKGSNVLLNTVLELDKK</sequence>
<protein>
    <submittedName>
        <fullName evidence="5">N-carbamoyl-L-amino-acid hydrolase</fullName>
    </submittedName>
</protein>
<dbReference type="InterPro" id="IPR002933">
    <property type="entry name" value="Peptidase_M20"/>
</dbReference>
<feature type="domain" description="Peptidase M20 dimerisation" evidence="4">
    <location>
        <begin position="211"/>
        <end position="310"/>
    </location>
</feature>
<dbReference type="SUPFAM" id="SSF55031">
    <property type="entry name" value="Bacterial exopeptidase dimerisation domain"/>
    <property type="match status" value="1"/>
</dbReference>